<keyword evidence="2 3" id="KW-0732">Signal</keyword>
<dbReference type="PANTHER" id="PTHR35936:SF20">
    <property type="entry name" value="ABC TRANSPORTER ARGININE-BINDING PROTEIN 2-RELATED"/>
    <property type="match status" value="1"/>
</dbReference>
<accession>A0AA50KCJ7</accession>
<reference evidence="5" key="1">
    <citation type="submission" date="2023-08" db="EMBL/GenBank/DDBJ databases">
        <title>Complete genome sequence of Shewanella oncorhynchi Z-P2, a siderophore putrebactin-producing bacterium.</title>
        <authorList>
            <person name="Zhang Y."/>
        </authorList>
    </citation>
    <scope>NUCLEOTIDE SEQUENCE</scope>
    <source>
        <strain evidence="5">Z-P2</strain>
    </source>
</reference>
<evidence type="ECO:0000256" key="3">
    <source>
        <dbReference type="SAM" id="SignalP"/>
    </source>
</evidence>
<dbReference type="SMART" id="SM00062">
    <property type="entry name" value="PBPb"/>
    <property type="match status" value="1"/>
</dbReference>
<dbReference type="SUPFAM" id="SSF53850">
    <property type="entry name" value="Periplasmic binding protein-like II"/>
    <property type="match status" value="1"/>
</dbReference>
<dbReference type="Pfam" id="PF00497">
    <property type="entry name" value="SBP_bac_3"/>
    <property type="match status" value="1"/>
</dbReference>
<feature type="domain" description="Solute-binding protein family 3/N-terminal" evidence="4">
    <location>
        <begin position="34"/>
        <end position="264"/>
    </location>
</feature>
<feature type="signal peptide" evidence="3">
    <location>
        <begin position="1"/>
        <end position="21"/>
    </location>
</feature>
<dbReference type="AlphaFoldDB" id="A0AA50KCJ7"/>
<evidence type="ECO:0000313" key="5">
    <source>
        <dbReference type="EMBL" id="WMB71911.1"/>
    </source>
</evidence>
<protein>
    <submittedName>
        <fullName evidence="5">Transporter substrate-binding domain-containing protein</fullName>
    </submittedName>
</protein>
<feature type="chain" id="PRO_5041254392" evidence="3">
    <location>
        <begin position="22"/>
        <end position="285"/>
    </location>
</feature>
<dbReference type="KEGG" id="sog:RA178_15995"/>
<evidence type="ECO:0000256" key="2">
    <source>
        <dbReference type="ARBA" id="ARBA00022729"/>
    </source>
</evidence>
<dbReference type="InterPro" id="IPR001638">
    <property type="entry name" value="Solute-binding_3/MltF_N"/>
</dbReference>
<dbReference type="Gene3D" id="3.40.190.10">
    <property type="entry name" value="Periplasmic binding protein-like II"/>
    <property type="match status" value="2"/>
</dbReference>
<organism evidence="5">
    <name type="scientific">Shewanella oncorhynchi</name>
    <dbReference type="NCBI Taxonomy" id="2726434"/>
    <lineage>
        <taxon>Bacteria</taxon>
        <taxon>Pseudomonadati</taxon>
        <taxon>Pseudomonadota</taxon>
        <taxon>Gammaproteobacteria</taxon>
        <taxon>Alteromonadales</taxon>
        <taxon>Shewanellaceae</taxon>
        <taxon>Shewanella</taxon>
    </lineage>
</organism>
<name>A0AA50KCJ7_9GAMM</name>
<evidence type="ECO:0000256" key="1">
    <source>
        <dbReference type="ARBA" id="ARBA00010333"/>
    </source>
</evidence>
<dbReference type="PANTHER" id="PTHR35936">
    <property type="entry name" value="MEMBRANE-BOUND LYTIC MUREIN TRANSGLYCOSYLASE F"/>
    <property type="match status" value="1"/>
</dbReference>
<dbReference type="GeneID" id="301340716"/>
<dbReference type="EMBL" id="CP132914">
    <property type="protein sequence ID" value="WMB71911.1"/>
    <property type="molecule type" value="Genomic_DNA"/>
</dbReference>
<evidence type="ECO:0000259" key="4">
    <source>
        <dbReference type="SMART" id="SM00062"/>
    </source>
</evidence>
<sequence>MPWFKYVPVLLLLFLVLPAVSASQVNSPLPCKNTIKVGYNDWPPYAWQDPQGEAQGLDVDLMRAFAVYLGCEVHFINVPAKRSHQMLRAGQLDVLMGATTTDERQNYALFSTYYRDEELRLFVLDEQKDQINIDKWEDIFTQKLRLLVPSSGWYGADYQESQYRLEQEHLLVLSPDSDKSVQMLIYGRGDMIVGDTLAMPYIASQHQRIKLVPLKLVLDQNHIHLMFSKASMTPSQLEQFNHAIKALMDNGEIARVINKWQQMTLAKQSNMSRLNSPLKTLYVSP</sequence>
<dbReference type="Proteomes" id="UP001236800">
    <property type="component" value="Chromosome"/>
</dbReference>
<proteinExistence type="inferred from homology"/>
<gene>
    <name evidence="5" type="ORF">RA178_15995</name>
</gene>
<dbReference type="RefSeq" id="WP_263200231.1">
    <property type="nucleotide sequence ID" value="NZ_CP132914.1"/>
</dbReference>
<comment type="similarity">
    <text evidence="1">Belongs to the bacterial solute-binding protein 3 family.</text>
</comment>